<dbReference type="PROSITE" id="PS51450">
    <property type="entry name" value="LRR"/>
    <property type="match status" value="4"/>
</dbReference>
<evidence type="ECO:0000259" key="6">
    <source>
        <dbReference type="PROSITE" id="PS50835"/>
    </source>
</evidence>
<evidence type="ECO:0000313" key="10">
    <source>
        <dbReference type="Proteomes" id="UP000014760"/>
    </source>
</evidence>
<dbReference type="PROSITE" id="PS50853">
    <property type="entry name" value="FN3"/>
    <property type="match status" value="1"/>
</dbReference>
<dbReference type="AlphaFoldDB" id="R7V445"/>
<dbReference type="InterPro" id="IPR036179">
    <property type="entry name" value="Ig-like_dom_sf"/>
</dbReference>
<dbReference type="Proteomes" id="UP000014760">
    <property type="component" value="Unassembled WGS sequence"/>
</dbReference>
<dbReference type="SMART" id="SM00082">
    <property type="entry name" value="LRRCT"/>
    <property type="match status" value="1"/>
</dbReference>
<dbReference type="OMA" id="TVDCNDF"/>
<evidence type="ECO:0000256" key="1">
    <source>
        <dbReference type="ARBA" id="ARBA00022614"/>
    </source>
</evidence>
<evidence type="ECO:0000313" key="8">
    <source>
        <dbReference type="EMBL" id="ELU10575.1"/>
    </source>
</evidence>
<dbReference type="InterPro" id="IPR036116">
    <property type="entry name" value="FN3_sf"/>
</dbReference>
<dbReference type="Gene3D" id="3.80.10.10">
    <property type="entry name" value="Ribonuclease Inhibitor"/>
    <property type="match status" value="2"/>
</dbReference>
<keyword evidence="5" id="KW-0812">Transmembrane</keyword>
<feature type="domain" description="Fibronectin type-III" evidence="7">
    <location>
        <begin position="481"/>
        <end position="570"/>
    </location>
</feature>
<dbReference type="InterPro" id="IPR032675">
    <property type="entry name" value="LRR_dom_sf"/>
</dbReference>
<keyword evidence="3" id="KW-0677">Repeat</keyword>
<dbReference type="SUPFAM" id="SSF49265">
    <property type="entry name" value="Fibronectin type III"/>
    <property type="match status" value="1"/>
</dbReference>
<sequence>MSQLIRRTVDCTGHGLRLLPSNLTTGLQMLIFASNRLDEDHIVDLDQLVNMTELDLSSNHLYSLSGFCRPLPQLKHLALMNNQLDYVDNRTFWTMPNLEYLSLSGNKIEIMHANAFSDMRNLHTLDLSSNQIYTLDSKWFRDLVSARRLILSNNNLHTLRDSGFSFLRDLRQLDLSRNQINHVYKGAFLGLPHLEDLSLYSNHLKSVPREALLQLRQISLLDLGQNHMTRILPGDFENSSVAILKLNDMLLLRMIERKAFHNLPALVRLEMSNCHRLQYIDRSSFHALPKLHSLFLHHNNLSTLEGEIALSLPSLSSLSIGDNPFVCDCVANWLFTKSAGHNITLEDAASAACSSPPERKGALFSDPSLLSTNDNCPPRLIGLFDRTYDPVLGDTLRLDCRAVGIPTPQTDWLLPAPYATDGVRVVKARAMSPMTDHREVEETGSLVIHYVQGIDHGDYTCLASNTRGRSERKTTIRVKNMRANVIIMHVTSSEVTMTWKSIRYDHEYQILYRAAKPRNTTYQTIDIKPYMRTYTASELRPSSTYEVCIAVKHKQLSIRINCTSVVTKGDAVSPIGVLSLRRYVIGGVIGLLIVTLCAACAITYLVKKYNQRRKAQEEIFSDNLSHLFLASMDSMSDITPITFENRAAEIFDDDDLEEIRSTASMAPISSMRC</sequence>
<dbReference type="CDD" id="cd00063">
    <property type="entry name" value="FN3"/>
    <property type="match status" value="1"/>
</dbReference>
<reference evidence="8 10" key="2">
    <citation type="journal article" date="2013" name="Nature">
        <title>Insights into bilaterian evolution from three spiralian genomes.</title>
        <authorList>
            <person name="Simakov O."/>
            <person name="Marletaz F."/>
            <person name="Cho S.J."/>
            <person name="Edsinger-Gonzales E."/>
            <person name="Havlak P."/>
            <person name="Hellsten U."/>
            <person name="Kuo D.H."/>
            <person name="Larsson T."/>
            <person name="Lv J."/>
            <person name="Arendt D."/>
            <person name="Savage R."/>
            <person name="Osoegawa K."/>
            <person name="de Jong P."/>
            <person name="Grimwood J."/>
            <person name="Chapman J.A."/>
            <person name="Shapiro H."/>
            <person name="Aerts A."/>
            <person name="Otillar R.P."/>
            <person name="Terry A.Y."/>
            <person name="Boore J.L."/>
            <person name="Grigoriev I.V."/>
            <person name="Lindberg D.R."/>
            <person name="Seaver E.C."/>
            <person name="Weisblat D.A."/>
            <person name="Putnam N.H."/>
            <person name="Rokhsar D.S."/>
        </authorList>
    </citation>
    <scope>NUCLEOTIDE SEQUENCE</scope>
    <source>
        <strain evidence="8 10">I ESC-2004</strain>
    </source>
</reference>
<dbReference type="InterPro" id="IPR003599">
    <property type="entry name" value="Ig_sub"/>
</dbReference>
<dbReference type="SMART" id="SM00409">
    <property type="entry name" value="IG"/>
    <property type="match status" value="1"/>
</dbReference>
<dbReference type="STRING" id="283909.R7V445"/>
<dbReference type="EnsemblMetazoa" id="CapteT152802">
    <property type="protein sequence ID" value="CapteP152802"/>
    <property type="gene ID" value="CapteG152802"/>
</dbReference>
<dbReference type="EMBL" id="AMQN01006015">
    <property type="status" value="NOT_ANNOTATED_CDS"/>
    <property type="molecule type" value="Genomic_DNA"/>
</dbReference>
<evidence type="ECO:0000313" key="9">
    <source>
        <dbReference type="EnsemblMetazoa" id="CapteP152802"/>
    </source>
</evidence>
<dbReference type="SMART" id="SM00369">
    <property type="entry name" value="LRR_TYP"/>
    <property type="match status" value="9"/>
</dbReference>
<dbReference type="InterPro" id="IPR003961">
    <property type="entry name" value="FN3_dom"/>
</dbReference>
<dbReference type="GO" id="GO:0031012">
    <property type="term" value="C:extracellular matrix"/>
    <property type="evidence" value="ECO:0007669"/>
    <property type="project" value="TreeGrafter"/>
</dbReference>
<dbReference type="InterPro" id="IPR001611">
    <property type="entry name" value="Leu-rich_rpt"/>
</dbReference>
<dbReference type="HOGENOM" id="CLU_000288_18_18_1"/>
<dbReference type="SUPFAM" id="SSF48726">
    <property type="entry name" value="Immunoglobulin"/>
    <property type="match status" value="1"/>
</dbReference>
<keyword evidence="2" id="KW-0732">Signal</keyword>
<name>R7V445_CAPTE</name>
<dbReference type="GO" id="GO:0005615">
    <property type="term" value="C:extracellular space"/>
    <property type="evidence" value="ECO:0007669"/>
    <property type="project" value="TreeGrafter"/>
</dbReference>
<reference evidence="9" key="3">
    <citation type="submission" date="2015-06" db="UniProtKB">
        <authorList>
            <consortium name="EnsemblMetazoa"/>
        </authorList>
    </citation>
    <scope>IDENTIFICATION</scope>
</reference>
<evidence type="ECO:0000256" key="5">
    <source>
        <dbReference type="SAM" id="Phobius"/>
    </source>
</evidence>
<organism evidence="8">
    <name type="scientific">Capitella teleta</name>
    <name type="common">Polychaete worm</name>
    <dbReference type="NCBI Taxonomy" id="283909"/>
    <lineage>
        <taxon>Eukaryota</taxon>
        <taxon>Metazoa</taxon>
        <taxon>Spiralia</taxon>
        <taxon>Lophotrochozoa</taxon>
        <taxon>Annelida</taxon>
        <taxon>Polychaeta</taxon>
        <taxon>Sedentaria</taxon>
        <taxon>Scolecida</taxon>
        <taxon>Capitellidae</taxon>
        <taxon>Capitella</taxon>
    </lineage>
</organism>
<feature type="transmembrane region" description="Helical" evidence="5">
    <location>
        <begin position="583"/>
        <end position="606"/>
    </location>
</feature>
<dbReference type="InterPro" id="IPR000483">
    <property type="entry name" value="Cys-rich_flank_reg_C"/>
</dbReference>
<dbReference type="FunFam" id="3.80.10.10:FF:001164">
    <property type="entry name" value="GH01279p"/>
    <property type="match status" value="1"/>
</dbReference>
<dbReference type="InterPro" id="IPR013783">
    <property type="entry name" value="Ig-like_fold"/>
</dbReference>
<dbReference type="SUPFAM" id="SSF52058">
    <property type="entry name" value="L domain-like"/>
    <property type="match status" value="1"/>
</dbReference>
<evidence type="ECO:0000259" key="7">
    <source>
        <dbReference type="PROSITE" id="PS50853"/>
    </source>
</evidence>
<dbReference type="OrthoDB" id="676979at2759"/>
<dbReference type="InterPro" id="IPR050328">
    <property type="entry name" value="Dev_Immune_Receptor"/>
</dbReference>
<keyword evidence="5" id="KW-0472">Membrane</keyword>
<dbReference type="InterPro" id="IPR007110">
    <property type="entry name" value="Ig-like_dom"/>
</dbReference>
<dbReference type="PANTHER" id="PTHR24373:SF370">
    <property type="entry name" value="FISH-LIPS, ISOFORM E"/>
    <property type="match status" value="1"/>
</dbReference>
<evidence type="ECO:0008006" key="11">
    <source>
        <dbReference type="Google" id="ProtNLM"/>
    </source>
</evidence>
<keyword evidence="5" id="KW-1133">Transmembrane helix</keyword>
<evidence type="ECO:0000256" key="3">
    <source>
        <dbReference type="ARBA" id="ARBA00022737"/>
    </source>
</evidence>
<keyword evidence="1" id="KW-0433">Leucine-rich repeat</keyword>
<evidence type="ECO:0000256" key="4">
    <source>
        <dbReference type="ARBA" id="ARBA00023157"/>
    </source>
</evidence>
<dbReference type="InterPro" id="IPR003591">
    <property type="entry name" value="Leu-rich_rpt_typical-subtyp"/>
</dbReference>
<dbReference type="Pfam" id="PF13855">
    <property type="entry name" value="LRR_8"/>
    <property type="match status" value="3"/>
</dbReference>
<dbReference type="PROSITE" id="PS50835">
    <property type="entry name" value="IG_LIKE"/>
    <property type="match status" value="1"/>
</dbReference>
<accession>R7V445</accession>
<keyword evidence="4" id="KW-1015">Disulfide bond</keyword>
<reference evidence="10" key="1">
    <citation type="submission" date="2012-12" db="EMBL/GenBank/DDBJ databases">
        <authorList>
            <person name="Hellsten U."/>
            <person name="Grimwood J."/>
            <person name="Chapman J.A."/>
            <person name="Shapiro H."/>
            <person name="Aerts A."/>
            <person name="Otillar R.P."/>
            <person name="Terry A.Y."/>
            <person name="Boore J.L."/>
            <person name="Simakov O."/>
            <person name="Marletaz F."/>
            <person name="Cho S.-J."/>
            <person name="Edsinger-Gonzales E."/>
            <person name="Havlak P."/>
            <person name="Kuo D.-H."/>
            <person name="Larsson T."/>
            <person name="Lv J."/>
            <person name="Arendt D."/>
            <person name="Savage R."/>
            <person name="Osoegawa K."/>
            <person name="de Jong P."/>
            <person name="Lindberg D.R."/>
            <person name="Seaver E.C."/>
            <person name="Weisblat D.A."/>
            <person name="Putnam N.H."/>
            <person name="Grigoriev I.V."/>
            <person name="Rokhsar D.S."/>
        </authorList>
    </citation>
    <scope>NUCLEOTIDE SEQUENCE</scope>
    <source>
        <strain evidence="10">I ESC-2004</strain>
    </source>
</reference>
<protein>
    <recommendedName>
        <fullName evidence="11">Ig-like domain-containing protein</fullName>
    </recommendedName>
</protein>
<dbReference type="EMBL" id="KB297391">
    <property type="protein sequence ID" value="ELU10575.1"/>
    <property type="molecule type" value="Genomic_DNA"/>
</dbReference>
<evidence type="ECO:0000256" key="2">
    <source>
        <dbReference type="ARBA" id="ARBA00022729"/>
    </source>
</evidence>
<feature type="domain" description="Ig-like" evidence="6">
    <location>
        <begin position="378"/>
        <end position="477"/>
    </location>
</feature>
<gene>
    <name evidence="8" type="ORF">CAPTEDRAFT_152802</name>
</gene>
<proteinExistence type="predicted"/>
<keyword evidence="10" id="KW-1185">Reference proteome</keyword>
<dbReference type="PANTHER" id="PTHR24373">
    <property type="entry name" value="SLIT RELATED LEUCINE-RICH REPEAT NEURONAL PROTEIN"/>
    <property type="match status" value="1"/>
</dbReference>
<dbReference type="Gene3D" id="2.60.40.10">
    <property type="entry name" value="Immunoglobulins"/>
    <property type="match status" value="2"/>
</dbReference>
<dbReference type="Pfam" id="PF13927">
    <property type="entry name" value="Ig_3"/>
    <property type="match status" value="1"/>
</dbReference>